<protein>
    <recommendedName>
        <fullName evidence="9">Mitochondrial inner membrane protein</fullName>
    </recommendedName>
</protein>
<evidence type="ECO:0000256" key="4">
    <source>
        <dbReference type="ARBA" id="ARBA00023136"/>
    </source>
</evidence>
<dbReference type="AlphaFoldDB" id="A0A1E3W919"/>
<feature type="compositionally biased region" description="Basic and acidic residues" evidence="5">
    <location>
        <begin position="1"/>
        <end position="11"/>
    </location>
</feature>
<evidence type="ECO:0000313" key="8">
    <source>
        <dbReference type="Proteomes" id="UP000094472"/>
    </source>
</evidence>
<keyword evidence="2 6" id="KW-0812">Transmembrane</keyword>
<reference evidence="7 8" key="1">
    <citation type="journal article" date="2016" name="Environ. Microbiol.">
        <title>New Methyloceanibacter diversity from North Sea sediments includes methanotroph containing solely the soluble methane monooxygenase.</title>
        <authorList>
            <person name="Vekeman B."/>
            <person name="Kerckhof F.M."/>
            <person name="Cremers G."/>
            <person name="de Vos P."/>
            <person name="Vandamme P."/>
            <person name="Boon N."/>
            <person name="Op den Camp H.J."/>
            <person name="Heylen K."/>
        </authorList>
    </citation>
    <scope>NUCLEOTIDE SEQUENCE [LARGE SCALE GENOMIC DNA]</scope>
    <source>
        <strain evidence="7 8">R-67175</strain>
    </source>
</reference>
<evidence type="ECO:0000256" key="6">
    <source>
        <dbReference type="SAM" id="Phobius"/>
    </source>
</evidence>
<name>A0A1E3W919_9HYPH</name>
<accession>A0A1E3W919</accession>
<dbReference type="STRING" id="1774969.AUC69_00455"/>
<keyword evidence="4 6" id="KW-0472">Membrane</keyword>
<evidence type="ECO:0000256" key="2">
    <source>
        <dbReference type="ARBA" id="ARBA00022692"/>
    </source>
</evidence>
<dbReference type="Proteomes" id="UP000094472">
    <property type="component" value="Unassembled WGS sequence"/>
</dbReference>
<feature type="compositionally biased region" description="Low complexity" evidence="5">
    <location>
        <begin position="24"/>
        <end position="34"/>
    </location>
</feature>
<comment type="caution">
    <text evidence="7">The sequence shown here is derived from an EMBL/GenBank/DDBJ whole genome shotgun (WGS) entry which is preliminary data.</text>
</comment>
<gene>
    <name evidence="7" type="ORF">AUC69_00455</name>
</gene>
<sequence>MVGAFGKKDNGQDQAGTRPVPTIEGTATEVTVEPETAEDVTAKAAATKDDESKTNESNEDVSGTEAETEETAALEPPETEPDETECHETAAPPKARGSGGGRILGNLTAGLLGGLAGAGALALAWVYLPQSMNKQAEAPDLSPLESRIAKLEGAPAPDTGAALAEEMSKLEAKIAALEGQEAKLPPEVSGLSDRVAQIETSFKAMAEAAKDGGSVGDAAAISQQIGAAEQRLDGKLESALAEAKSANAASLEALRKEIAGLDAKLRALANAELSAGEAARLVPEIAVIDERLSKLEAGLPALLDAVGEESEDTKAATQAIAFANLRAAVSEGRPYATELATLAALSPGAGDLGRLLDYEDTGIPTLPELIRSFKKTRAELTPAPAAEGSIIDRFVASAESLVKVKRIDAEAEGDGPDAVLSRAEAQLEQGDLAASVAEVDKLQGAPRAAFATWLDQARARLGADDTLQRLENILLVSLGGGGARGADQTNEQN</sequence>
<evidence type="ECO:0000256" key="3">
    <source>
        <dbReference type="ARBA" id="ARBA00022989"/>
    </source>
</evidence>
<feature type="transmembrane region" description="Helical" evidence="6">
    <location>
        <begin position="103"/>
        <end position="128"/>
    </location>
</feature>
<dbReference type="Pfam" id="PF09731">
    <property type="entry name" value="Mitofilin"/>
    <property type="match status" value="1"/>
</dbReference>
<dbReference type="GO" id="GO:0016020">
    <property type="term" value="C:membrane"/>
    <property type="evidence" value="ECO:0007669"/>
    <property type="project" value="UniProtKB-SubCell"/>
</dbReference>
<dbReference type="OrthoDB" id="8439881at2"/>
<comment type="subcellular location">
    <subcellularLocation>
        <location evidence="1">Membrane</location>
    </subcellularLocation>
</comment>
<dbReference type="PANTHER" id="PTHR15415:SF7">
    <property type="entry name" value="MICOS COMPLEX SUBUNIT MIC60"/>
    <property type="match status" value="1"/>
</dbReference>
<feature type="compositionally biased region" description="Basic and acidic residues" evidence="5">
    <location>
        <begin position="46"/>
        <end position="56"/>
    </location>
</feature>
<evidence type="ECO:0000256" key="5">
    <source>
        <dbReference type="SAM" id="MobiDB-lite"/>
    </source>
</evidence>
<feature type="region of interest" description="Disordered" evidence="5">
    <location>
        <begin position="1"/>
        <end position="100"/>
    </location>
</feature>
<dbReference type="PANTHER" id="PTHR15415">
    <property type="entry name" value="MITOFILIN"/>
    <property type="match status" value="1"/>
</dbReference>
<dbReference type="EMBL" id="LPWF01000002">
    <property type="protein sequence ID" value="ODS02002.1"/>
    <property type="molecule type" value="Genomic_DNA"/>
</dbReference>
<proteinExistence type="predicted"/>
<dbReference type="InterPro" id="IPR019133">
    <property type="entry name" value="MIC60"/>
</dbReference>
<evidence type="ECO:0008006" key="9">
    <source>
        <dbReference type="Google" id="ProtNLM"/>
    </source>
</evidence>
<keyword evidence="3 6" id="KW-1133">Transmembrane helix</keyword>
<evidence type="ECO:0000313" key="7">
    <source>
        <dbReference type="EMBL" id="ODS02002.1"/>
    </source>
</evidence>
<feature type="compositionally biased region" description="Acidic residues" evidence="5">
    <location>
        <begin position="66"/>
        <end position="85"/>
    </location>
</feature>
<keyword evidence="8" id="KW-1185">Reference proteome</keyword>
<dbReference type="Gene3D" id="1.10.287.1490">
    <property type="match status" value="1"/>
</dbReference>
<dbReference type="RefSeq" id="WP_069440407.1">
    <property type="nucleotide sequence ID" value="NZ_LPWF01000002.1"/>
</dbReference>
<organism evidence="7 8">
    <name type="scientific">Methyloceanibacter superfactus</name>
    <dbReference type="NCBI Taxonomy" id="1774969"/>
    <lineage>
        <taxon>Bacteria</taxon>
        <taxon>Pseudomonadati</taxon>
        <taxon>Pseudomonadota</taxon>
        <taxon>Alphaproteobacteria</taxon>
        <taxon>Hyphomicrobiales</taxon>
        <taxon>Hyphomicrobiaceae</taxon>
        <taxon>Methyloceanibacter</taxon>
    </lineage>
</organism>
<evidence type="ECO:0000256" key="1">
    <source>
        <dbReference type="ARBA" id="ARBA00004370"/>
    </source>
</evidence>